<name>A0A1I4DMJ2_9GAMM</name>
<keyword evidence="2" id="KW-1185">Reference proteome</keyword>
<evidence type="ECO:0000313" key="2">
    <source>
        <dbReference type="Proteomes" id="UP000198841"/>
    </source>
</evidence>
<gene>
    <name evidence="1" type="ORF">SAMN05518863_11318</name>
</gene>
<protein>
    <submittedName>
        <fullName evidence="1">Uncharacterized protein</fullName>
    </submittedName>
</protein>
<proteinExistence type="predicted"/>
<accession>A0A1I4DMJ2</accession>
<reference evidence="1 2" key="1">
    <citation type="submission" date="2016-10" db="EMBL/GenBank/DDBJ databases">
        <authorList>
            <person name="Varghese N."/>
            <person name="Submissions S."/>
        </authorList>
    </citation>
    <scope>NUCLEOTIDE SEQUENCE [LARGE SCALE GENOMIC DNA]</scope>
    <source>
        <strain evidence="1 2">YR512</strain>
    </source>
</reference>
<evidence type="ECO:0000313" key="1">
    <source>
        <dbReference type="EMBL" id="SFK93960.1"/>
    </source>
</evidence>
<comment type="caution">
    <text evidence="1">The sequence shown here is derived from an EMBL/GenBank/DDBJ whole genome shotgun (WGS) entry which is preliminary data.</text>
</comment>
<dbReference type="EMBL" id="FOSD01000013">
    <property type="protein sequence ID" value="SFK93960.1"/>
    <property type="molecule type" value="Genomic_DNA"/>
</dbReference>
<dbReference type="Proteomes" id="UP000198841">
    <property type="component" value="Unassembled WGS sequence"/>
</dbReference>
<sequence length="40" mass="4375">MDKVGMNSAVIDQVGMNADPTGEWFFVGSPFMATNHTNRT</sequence>
<organism evidence="1 2">
    <name type="scientific">Candidatus Pantoea symbiotica</name>
    <dbReference type="NCBI Taxonomy" id="1884370"/>
    <lineage>
        <taxon>Bacteria</taxon>
        <taxon>Pseudomonadati</taxon>
        <taxon>Pseudomonadota</taxon>
        <taxon>Gammaproteobacteria</taxon>
        <taxon>Enterobacterales</taxon>
        <taxon>Erwiniaceae</taxon>
        <taxon>Pantoea</taxon>
    </lineage>
</organism>